<evidence type="ECO:0000256" key="6">
    <source>
        <dbReference type="ARBA" id="ARBA00023134"/>
    </source>
</evidence>
<dbReference type="InterPro" id="IPR013482">
    <property type="entry name" value="Molybde_CF_guanTrfase"/>
</dbReference>
<dbReference type="GO" id="GO:0006777">
    <property type="term" value="P:Mo-molybdopterin cofactor biosynthetic process"/>
    <property type="evidence" value="ECO:0007669"/>
    <property type="project" value="UniProtKB-KW"/>
</dbReference>
<feature type="binding site" evidence="8">
    <location>
        <position position="102"/>
    </location>
    <ligand>
        <name>GTP</name>
        <dbReference type="ChEBI" id="CHEBI:37565"/>
    </ligand>
</feature>
<evidence type="ECO:0000256" key="7">
    <source>
        <dbReference type="ARBA" id="ARBA00023150"/>
    </source>
</evidence>
<dbReference type="PANTHER" id="PTHR19136">
    <property type="entry name" value="MOLYBDENUM COFACTOR GUANYLYLTRANSFERASE"/>
    <property type="match status" value="1"/>
</dbReference>
<name>A0A543DZL3_9PSEU</name>
<dbReference type="EMBL" id="VFPA01000001">
    <property type="protein sequence ID" value="TQM14689.1"/>
    <property type="molecule type" value="Genomic_DNA"/>
</dbReference>
<evidence type="ECO:0000313" key="11">
    <source>
        <dbReference type="Proteomes" id="UP000315677"/>
    </source>
</evidence>
<dbReference type="AlphaFoldDB" id="A0A543DZL3"/>
<comment type="domain">
    <text evidence="8">The N-terminal domain determines nucleotide recognition and specific binding, while the C-terminal domain determines the specific binding to the target protein.</text>
</comment>
<dbReference type="InterPro" id="IPR025877">
    <property type="entry name" value="MobA-like_NTP_Trfase"/>
</dbReference>
<keyword evidence="4 8" id="KW-0547">Nucleotide-binding</keyword>
<evidence type="ECO:0000256" key="5">
    <source>
        <dbReference type="ARBA" id="ARBA00022842"/>
    </source>
</evidence>
<dbReference type="GO" id="GO:0046872">
    <property type="term" value="F:metal ion binding"/>
    <property type="evidence" value="ECO:0007669"/>
    <property type="project" value="UniProtKB-KW"/>
</dbReference>
<dbReference type="InterPro" id="IPR029044">
    <property type="entry name" value="Nucleotide-diphossugar_trans"/>
</dbReference>
<keyword evidence="3 8" id="KW-0479">Metal-binding</keyword>
<comment type="catalytic activity">
    <reaction evidence="8">
        <text>Mo-molybdopterin + GTP + H(+) = Mo-molybdopterin guanine dinucleotide + diphosphate</text>
        <dbReference type="Rhea" id="RHEA:34243"/>
        <dbReference type="ChEBI" id="CHEBI:15378"/>
        <dbReference type="ChEBI" id="CHEBI:33019"/>
        <dbReference type="ChEBI" id="CHEBI:37565"/>
        <dbReference type="ChEBI" id="CHEBI:71302"/>
        <dbReference type="ChEBI" id="CHEBI:71310"/>
        <dbReference type="EC" id="2.7.7.77"/>
    </reaction>
</comment>
<comment type="cofactor">
    <cofactor evidence="8">
        <name>Mg(2+)</name>
        <dbReference type="ChEBI" id="CHEBI:18420"/>
    </cofactor>
</comment>
<keyword evidence="7 8" id="KW-0501">Molybdenum cofactor biosynthesis</keyword>
<feature type="binding site" evidence="8">
    <location>
        <begin position="11"/>
        <end position="13"/>
    </location>
    <ligand>
        <name>GTP</name>
        <dbReference type="ChEBI" id="CHEBI:37565"/>
    </ligand>
</feature>
<proteinExistence type="inferred from homology"/>
<keyword evidence="2 8" id="KW-0808">Transferase</keyword>
<organism evidence="10 11">
    <name type="scientific">Pseudonocardia kunmingensis</name>
    <dbReference type="NCBI Taxonomy" id="630975"/>
    <lineage>
        <taxon>Bacteria</taxon>
        <taxon>Bacillati</taxon>
        <taxon>Actinomycetota</taxon>
        <taxon>Actinomycetes</taxon>
        <taxon>Pseudonocardiales</taxon>
        <taxon>Pseudonocardiaceae</taxon>
        <taxon>Pseudonocardia</taxon>
    </lineage>
</organism>
<dbReference type="GO" id="GO:0005525">
    <property type="term" value="F:GTP binding"/>
    <property type="evidence" value="ECO:0007669"/>
    <property type="project" value="UniProtKB-UniRule"/>
</dbReference>
<feature type="binding site" evidence="8">
    <location>
        <position position="23"/>
    </location>
    <ligand>
        <name>GTP</name>
        <dbReference type="ChEBI" id="CHEBI:37565"/>
    </ligand>
</feature>
<comment type="similarity">
    <text evidence="8">Belongs to the MobA family.</text>
</comment>
<comment type="caution">
    <text evidence="8">Lacks conserved residue(s) required for the propagation of feature annotation.</text>
</comment>
<keyword evidence="6 8" id="KW-0342">GTP-binding</keyword>
<dbReference type="HAMAP" id="MF_00316">
    <property type="entry name" value="MobA"/>
    <property type="match status" value="1"/>
</dbReference>
<dbReference type="CDD" id="cd02503">
    <property type="entry name" value="MobA"/>
    <property type="match status" value="1"/>
</dbReference>
<dbReference type="Gene3D" id="3.90.550.10">
    <property type="entry name" value="Spore Coat Polysaccharide Biosynthesis Protein SpsA, Chain A"/>
    <property type="match status" value="1"/>
</dbReference>
<dbReference type="GO" id="GO:0005737">
    <property type="term" value="C:cytoplasm"/>
    <property type="evidence" value="ECO:0007669"/>
    <property type="project" value="UniProtKB-SubCell"/>
</dbReference>
<keyword evidence="11" id="KW-1185">Reference proteome</keyword>
<dbReference type="Pfam" id="PF12804">
    <property type="entry name" value="NTP_transf_3"/>
    <property type="match status" value="1"/>
</dbReference>
<reference evidence="10 11" key="1">
    <citation type="submission" date="2019-06" db="EMBL/GenBank/DDBJ databases">
        <title>Sequencing the genomes of 1000 actinobacteria strains.</title>
        <authorList>
            <person name="Klenk H.-P."/>
        </authorList>
    </citation>
    <scope>NUCLEOTIDE SEQUENCE [LARGE SCALE GENOMIC DNA]</scope>
    <source>
        <strain evidence="10 11">DSM 45301</strain>
    </source>
</reference>
<gene>
    <name evidence="8" type="primary">mobA</name>
    <name evidence="10" type="ORF">FB558_1463</name>
</gene>
<evidence type="ECO:0000256" key="8">
    <source>
        <dbReference type="HAMAP-Rule" id="MF_00316"/>
    </source>
</evidence>
<evidence type="ECO:0000256" key="2">
    <source>
        <dbReference type="ARBA" id="ARBA00022679"/>
    </source>
</evidence>
<comment type="caution">
    <text evidence="10">The sequence shown here is derived from an EMBL/GenBank/DDBJ whole genome shotgun (WGS) entry which is preliminary data.</text>
</comment>
<dbReference type="PANTHER" id="PTHR19136:SF81">
    <property type="entry name" value="MOLYBDENUM COFACTOR GUANYLYLTRANSFERASE"/>
    <property type="match status" value="1"/>
</dbReference>
<dbReference type="Proteomes" id="UP000315677">
    <property type="component" value="Unassembled WGS sequence"/>
</dbReference>
<accession>A0A543DZL3</accession>
<dbReference type="SUPFAM" id="SSF53448">
    <property type="entry name" value="Nucleotide-diphospho-sugar transferases"/>
    <property type="match status" value="1"/>
</dbReference>
<protein>
    <recommendedName>
        <fullName evidence="8">Probable molybdenum cofactor guanylyltransferase</fullName>
        <shortName evidence="8">MoCo guanylyltransferase</shortName>
        <ecNumber evidence="8">2.7.7.77</ecNumber>
    </recommendedName>
    <alternativeName>
        <fullName evidence="8">GTP:molybdopterin guanylyltransferase</fullName>
    </alternativeName>
    <alternativeName>
        <fullName evidence="8">Mo-MPT guanylyltransferase</fullName>
    </alternativeName>
    <alternativeName>
        <fullName evidence="8">Molybdopterin guanylyltransferase</fullName>
    </alternativeName>
    <alternativeName>
        <fullName evidence="8">Molybdopterin-guanine dinucleotide synthase</fullName>
        <shortName evidence="8">MGD synthase</shortName>
    </alternativeName>
</protein>
<comment type="function">
    <text evidence="8">Transfers a GMP moiety from GTP to Mo-molybdopterin (Mo-MPT) cofactor (Moco or molybdenum cofactor) to form Mo-molybdopterin guanine dinucleotide (Mo-MGD) cofactor.</text>
</comment>
<evidence type="ECO:0000256" key="3">
    <source>
        <dbReference type="ARBA" id="ARBA00022723"/>
    </source>
</evidence>
<dbReference type="EC" id="2.7.7.77" evidence="8"/>
<evidence type="ECO:0000256" key="1">
    <source>
        <dbReference type="ARBA" id="ARBA00022490"/>
    </source>
</evidence>
<keyword evidence="1 8" id="KW-0963">Cytoplasm</keyword>
<feature type="domain" description="MobA-like NTP transferase" evidence="9">
    <location>
        <begin position="8"/>
        <end position="157"/>
    </location>
</feature>
<dbReference type="RefSeq" id="WP_211366170.1">
    <property type="nucleotide sequence ID" value="NZ_VFPA01000001.1"/>
</dbReference>
<sequence length="283" mass="29411">MTPTRIAGIVLAGGRSSRMGQPKATLEWHGSTLLRRTTGLLARAVDGPVVVVRAPGQPLPPLPDAVAVVDDPVEGLGPVQGIATGLAAVADRADAAFVCSTDLPFLHPAYVRRVLRLLDAGSDAVLPHARGHRQPLAAAYRAGLAPVLAQMAADRQLKLGQLFERCPTRRADDADLLADAHLRALDPELESVVNVNEPDDYRAARARPAPEITVQRYGALASRGHRGPGTVAAATLGAAAAAVELPLDRHVVAALNGDQITRDPETPLVAGDSVAFLSADAGG</sequence>
<keyword evidence="5 8" id="KW-0460">Magnesium</keyword>
<evidence type="ECO:0000313" key="10">
    <source>
        <dbReference type="EMBL" id="TQM14689.1"/>
    </source>
</evidence>
<feature type="binding site" evidence="8">
    <location>
        <position position="71"/>
    </location>
    <ligand>
        <name>GTP</name>
        <dbReference type="ChEBI" id="CHEBI:37565"/>
    </ligand>
</feature>
<comment type="subcellular location">
    <subcellularLocation>
        <location evidence="8">Cytoplasm</location>
    </subcellularLocation>
</comment>
<dbReference type="GO" id="GO:0061603">
    <property type="term" value="F:molybdenum cofactor guanylyltransferase activity"/>
    <property type="evidence" value="ECO:0007669"/>
    <property type="project" value="UniProtKB-EC"/>
</dbReference>
<evidence type="ECO:0000259" key="9">
    <source>
        <dbReference type="Pfam" id="PF12804"/>
    </source>
</evidence>
<feature type="binding site" evidence="8">
    <location>
        <position position="102"/>
    </location>
    <ligand>
        <name>Mg(2+)</name>
        <dbReference type="ChEBI" id="CHEBI:18420"/>
    </ligand>
</feature>
<evidence type="ECO:0000256" key="4">
    <source>
        <dbReference type="ARBA" id="ARBA00022741"/>
    </source>
</evidence>